<dbReference type="OrthoDB" id="341917at2"/>
<keyword evidence="3" id="KW-1185">Reference proteome</keyword>
<dbReference type="InterPro" id="IPR015919">
    <property type="entry name" value="Cadherin-like_sf"/>
</dbReference>
<dbReference type="Pfam" id="PF07603">
    <property type="entry name" value="Lcl_C"/>
    <property type="match status" value="1"/>
</dbReference>
<dbReference type="GO" id="GO:0016020">
    <property type="term" value="C:membrane"/>
    <property type="evidence" value="ECO:0007669"/>
    <property type="project" value="InterPro"/>
</dbReference>
<feature type="domain" description="Lcl C-terminal" evidence="1">
    <location>
        <begin position="333"/>
        <end position="448"/>
    </location>
</feature>
<gene>
    <name evidence="2" type="ORF">EHQ58_15460</name>
</gene>
<dbReference type="PANTHER" id="PTHR35812">
    <property type="entry name" value="LIPOPROTEIN"/>
    <property type="match status" value="1"/>
</dbReference>
<dbReference type="GO" id="GO:0005509">
    <property type="term" value="F:calcium ion binding"/>
    <property type="evidence" value="ECO:0007669"/>
    <property type="project" value="InterPro"/>
</dbReference>
<dbReference type="SUPFAM" id="SSF49313">
    <property type="entry name" value="Cadherin-like"/>
    <property type="match status" value="1"/>
</dbReference>
<proteinExistence type="predicted"/>
<dbReference type="Proteomes" id="UP000297693">
    <property type="component" value="Unassembled WGS sequence"/>
</dbReference>
<dbReference type="InterPro" id="IPR013783">
    <property type="entry name" value="Ig-like_fold"/>
</dbReference>
<dbReference type="RefSeq" id="WP_135624818.1">
    <property type="nucleotide sequence ID" value="NZ_RQGD01000042.1"/>
</dbReference>
<organism evidence="2 3">
    <name type="scientific">Leptospira ognonensis</name>
    <dbReference type="NCBI Taxonomy" id="2484945"/>
    <lineage>
        <taxon>Bacteria</taxon>
        <taxon>Pseudomonadati</taxon>
        <taxon>Spirochaetota</taxon>
        <taxon>Spirochaetia</taxon>
        <taxon>Leptospirales</taxon>
        <taxon>Leptospiraceae</taxon>
        <taxon>Leptospira</taxon>
    </lineage>
</organism>
<dbReference type="PROSITE" id="PS51257">
    <property type="entry name" value="PROKAR_LIPOPROTEIN"/>
    <property type="match status" value="1"/>
</dbReference>
<dbReference type="AlphaFoldDB" id="A0A4R9JWZ3"/>
<evidence type="ECO:0000313" key="3">
    <source>
        <dbReference type="Proteomes" id="UP000297693"/>
    </source>
</evidence>
<name>A0A4R9JWZ3_9LEPT</name>
<sequence length="462" mass="48499">MRKNKILCLLTTFGMTTSCQIQLDNPGSPGDKSFYATEALRCLAGQSFSCKPVTSISSESSTNNSATTNSDVSPSGLGYDSPLIFYSQIANSFTPRISGTSLTFSITPSLPSGLSLDSTSGLISGTYSSYSGSSLDYVVTVSNASGYTNTTVKLTAFGLSPLKTGQTTCMDNLANPIACSGTGQDAEFQKGSNPSLTDNADGTVKDNHTGNTWMKCELGGVYTVGSNSCTSPGTTSSYIAATTGCAASSGFRVPTSFELRSISKMDNPTGFFTPFQIEGFNYWTATASPTGHFVAINTNINLVESLDANSNITKCVSGSTLNSKSSYVDNADGTILDIGTGLLWQKCPLGQTYTSGNCTGVLTKVSWDISLTNCTSSNLKGKSWRLPNINELASIFDPTYSNYVNPTFFPTVGDTPGSFGFWSSTGINTASRVVFFSANAPVLTIAPKSTNNAYASLCVTDP</sequence>
<dbReference type="PANTHER" id="PTHR35812:SF1">
    <property type="entry name" value="LIPOPROTEIN"/>
    <property type="match status" value="1"/>
</dbReference>
<accession>A0A4R9JWZ3</accession>
<evidence type="ECO:0000313" key="2">
    <source>
        <dbReference type="EMBL" id="TGL56982.1"/>
    </source>
</evidence>
<dbReference type="EMBL" id="RQGD01000042">
    <property type="protein sequence ID" value="TGL56982.1"/>
    <property type="molecule type" value="Genomic_DNA"/>
</dbReference>
<evidence type="ECO:0000259" key="1">
    <source>
        <dbReference type="Pfam" id="PF07603"/>
    </source>
</evidence>
<protein>
    <submittedName>
        <fullName evidence="2">DUF1566 domain-containing protein</fullName>
    </submittedName>
</protein>
<dbReference type="Gene3D" id="2.60.40.10">
    <property type="entry name" value="Immunoglobulins"/>
    <property type="match status" value="1"/>
</dbReference>
<comment type="caution">
    <text evidence="2">The sequence shown here is derived from an EMBL/GenBank/DDBJ whole genome shotgun (WGS) entry which is preliminary data.</text>
</comment>
<dbReference type="Pfam" id="PF05345">
    <property type="entry name" value="He_PIG"/>
    <property type="match status" value="1"/>
</dbReference>
<reference evidence="2" key="1">
    <citation type="journal article" date="2019" name="PLoS Negl. Trop. Dis.">
        <title>Revisiting the worldwide diversity of Leptospira species in the environment.</title>
        <authorList>
            <person name="Vincent A.T."/>
            <person name="Schiettekatte O."/>
            <person name="Bourhy P."/>
            <person name="Veyrier F.J."/>
            <person name="Picardeau M."/>
        </authorList>
    </citation>
    <scope>NUCLEOTIDE SEQUENCE [LARGE SCALE GENOMIC DNA]</scope>
    <source>
        <strain evidence="2">201702476</strain>
    </source>
</reference>
<dbReference type="InterPro" id="IPR011460">
    <property type="entry name" value="Lcl_C"/>
</dbReference>